<protein>
    <submittedName>
        <fullName evidence="1">Uncharacterized protein</fullName>
    </submittedName>
</protein>
<evidence type="ECO:0000313" key="1">
    <source>
        <dbReference type="EMBL" id="JAD45219.1"/>
    </source>
</evidence>
<proteinExistence type="predicted"/>
<dbReference type="EMBL" id="GBRH01252676">
    <property type="protein sequence ID" value="JAD45219.1"/>
    <property type="molecule type" value="Transcribed_RNA"/>
</dbReference>
<reference evidence="1" key="1">
    <citation type="submission" date="2014-09" db="EMBL/GenBank/DDBJ databases">
        <authorList>
            <person name="Magalhaes I.L.F."/>
            <person name="Oliveira U."/>
            <person name="Santos F.R."/>
            <person name="Vidigal T.H.D.A."/>
            <person name="Brescovit A.D."/>
            <person name="Santos A.J."/>
        </authorList>
    </citation>
    <scope>NUCLEOTIDE SEQUENCE</scope>
    <source>
        <tissue evidence="1">Shoot tissue taken approximately 20 cm above the soil surface</tissue>
    </source>
</reference>
<name>A0A0A9A0N9_ARUDO</name>
<organism evidence="1">
    <name type="scientific">Arundo donax</name>
    <name type="common">Giant reed</name>
    <name type="synonym">Donax arundinaceus</name>
    <dbReference type="NCBI Taxonomy" id="35708"/>
    <lineage>
        <taxon>Eukaryota</taxon>
        <taxon>Viridiplantae</taxon>
        <taxon>Streptophyta</taxon>
        <taxon>Embryophyta</taxon>
        <taxon>Tracheophyta</taxon>
        <taxon>Spermatophyta</taxon>
        <taxon>Magnoliopsida</taxon>
        <taxon>Liliopsida</taxon>
        <taxon>Poales</taxon>
        <taxon>Poaceae</taxon>
        <taxon>PACMAD clade</taxon>
        <taxon>Arundinoideae</taxon>
        <taxon>Arundineae</taxon>
        <taxon>Arundo</taxon>
    </lineage>
</organism>
<sequence>MYTEIKDLLGEYGLTFQELVQYHQFLSWNDSWMAFLVGPCFPTGSRMRYGPG</sequence>
<accession>A0A0A9A0N9</accession>
<reference evidence="1" key="2">
    <citation type="journal article" date="2015" name="Data Brief">
        <title>Shoot transcriptome of the giant reed, Arundo donax.</title>
        <authorList>
            <person name="Barrero R.A."/>
            <person name="Guerrero F.D."/>
            <person name="Moolhuijzen P."/>
            <person name="Goolsby J.A."/>
            <person name="Tidwell J."/>
            <person name="Bellgard S.E."/>
            <person name="Bellgard M.I."/>
        </authorList>
    </citation>
    <scope>NUCLEOTIDE SEQUENCE</scope>
    <source>
        <tissue evidence="1">Shoot tissue taken approximately 20 cm above the soil surface</tissue>
    </source>
</reference>
<dbReference type="AlphaFoldDB" id="A0A0A9A0N9"/>